<dbReference type="Pfam" id="PF00610">
    <property type="entry name" value="DEP"/>
    <property type="match status" value="1"/>
</dbReference>
<evidence type="ECO:0008006" key="11">
    <source>
        <dbReference type="Google" id="ProtNLM"/>
    </source>
</evidence>
<dbReference type="GO" id="GO:0048598">
    <property type="term" value="P:embryonic morphogenesis"/>
    <property type="evidence" value="ECO:0007669"/>
    <property type="project" value="UniProtKB-ARBA"/>
</dbReference>
<dbReference type="InterPro" id="IPR015506">
    <property type="entry name" value="Dsh/Dvl-rel"/>
</dbReference>
<keyword evidence="4" id="KW-0963">Cytoplasm</keyword>
<dbReference type="PROSITE" id="PS50106">
    <property type="entry name" value="PDZ"/>
    <property type="match status" value="1"/>
</dbReference>
<dbReference type="AlphaFoldDB" id="A0A177B4G1"/>
<dbReference type="SUPFAM" id="SSF46785">
    <property type="entry name" value="Winged helix' DNA-binding domain"/>
    <property type="match status" value="1"/>
</dbReference>
<dbReference type="InterPro" id="IPR036388">
    <property type="entry name" value="WH-like_DNA-bd_sf"/>
</dbReference>
<name>A0A177B4G1_9BILA</name>
<dbReference type="SMART" id="SM00049">
    <property type="entry name" value="DEP"/>
    <property type="match status" value="1"/>
</dbReference>
<evidence type="ECO:0000256" key="3">
    <source>
        <dbReference type="ARBA" id="ARBA00022473"/>
    </source>
</evidence>
<evidence type="ECO:0000256" key="2">
    <source>
        <dbReference type="ARBA" id="ARBA00004496"/>
    </source>
</evidence>
<dbReference type="GO" id="GO:0035556">
    <property type="term" value="P:intracellular signal transduction"/>
    <property type="evidence" value="ECO:0007669"/>
    <property type="project" value="InterPro"/>
</dbReference>
<dbReference type="GO" id="GO:0000132">
    <property type="term" value="P:establishment of mitotic spindle orientation"/>
    <property type="evidence" value="ECO:0007669"/>
    <property type="project" value="UniProtKB-ARBA"/>
</dbReference>
<dbReference type="InterPro" id="IPR008339">
    <property type="entry name" value="Dishevelled_fam"/>
</dbReference>
<dbReference type="PROSITE" id="PS50186">
    <property type="entry name" value="DEP"/>
    <property type="match status" value="1"/>
</dbReference>
<accession>A0A177B4G1</accession>
<dbReference type="Proteomes" id="UP000078046">
    <property type="component" value="Unassembled WGS sequence"/>
</dbReference>
<dbReference type="GO" id="GO:0048646">
    <property type="term" value="P:anatomical structure formation involved in morphogenesis"/>
    <property type="evidence" value="ECO:0007669"/>
    <property type="project" value="UniProtKB-ARBA"/>
</dbReference>
<evidence type="ECO:0000256" key="5">
    <source>
        <dbReference type="ARBA" id="ARBA00022687"/>
    </source>
</evidence>
<evidence type="ECO:0000256" key="4">
    <source>
        <dbReference type="ARBA" id="ARBA00022490"/>
    </source>
</evidence>
<dbReference type="OrthoDB" id="10031689at2759"/>
<dbReference type="GO" id="GO:0016477">
    <property type="term" value="P:cell migration"/>
    <property type="evidence" value="ECO:0007669"/>
    <property type="project" value="UniProtKB-ARBA"/>
</dbReference>
<feature type="domain" description="DEP" evidence="8">
    <location>
        <begin position="178"/>
        <end position="252"/>
    </location>
</feature>
<comment type="caution">
    <text evidence="9">The sequence shown here is derived from an EMBL/GenBank/DDBJ whole genome shotgun (WGS) entry which is preliminary data.</text>
</comment>
<dbReference type="Gene3D" id="1.10.10.10">
    <property type="entry name" value="Winged helix-like DNA-binding domain superfamily/Winged helix DNA-binding domain"/>
    <property type="match status" value="1"/>
</dbReference>
<feature type="domain" description="PDZ" evidence="7">
    <location>
        <begin position="15"/>
        <end position="88"/>
    </location>
</feature>
<dbReference type="InterPro" id="IPR036390">
    <property type="entry name" value="WH_DNA-bd_sf"/>
</dbReference>
<sequence>MTSMTDTNNSLKVIKVTLDMDFYKFLGISIVGQSDEHSDGGIYVGSIRKDGAVYKNGRIDPGDMILEVNNIYFGNINNNKAVNYLREAVEKGGKLTLMVAKCWNDGAVDFSQSEQMDDEIETSAWTQQSRILKNKRHSISLKSSTASLTSSLPETDFCGLNLTSNTDMTTIIKAMCQPNSGLIIRNRSWLKLSIPNSVIGSDVVDWLYTNVDGFVVRKDAKKYAASLLKYGYIIHSVDKPTFSEQCYYTFNTSVSDLSIMTNENFENSICSPWNISYKNPQIFNAHNKDKPEINIKSKYLVGKETTCSCIMKPNYKKIYNKIIPKALMSESKDKKNIDKRVDSSSSDDFYSTYSYCDSFENKEKNFKKNDESINLTKKHTKDKCVNPNKYYYNQHQTSVANYTYQSNLPKLVSSDSNFNDSCNENVNIKSNLQGFDSALENLTQPSKYISLENAKFTNVL</sequence>
<evidence type="ECO:0000256" key="6">
    <source>
        <dbReference type="ARBA" id="ARBA00023136"/>
    </source>
</evidence>
<evidence type="ECO:0000313" key="9">
    <source>
        <dbReference type="EMBL" id="OAF69165.1"/>
    </source>
</evidence>
<organism evidence="9 10">
    <name type="scientific">Intoshia linei</name>
    <dbReference type="NCBI Taxonomy" id="1819745"/>
    <lineage>
        <taxon>Eukaryota</taxon>
        <taxon>Metazoa</taxon>
        <taxon>Spiralia</taxon>
        <taxon>Lophotrochozoa</taxon>
        <taxon>Mesozoa</taxon>
        <taxon>Orthonectida</taxon>
        <taxon>Rhopaluridae</taxon>
        <taxon>Intoshia</taxon>
    </lineage>
</organism>
<comment type="subcellular location">
    <subcellularLocation>
        <location evidence="2">Cytoplasm</location>
    </subcellularLocation>
    <subcellularLocation>
        <location evidence="1">Membrane</location>
    </subcellularLocation>
</comment>
<dbReference type="EMBL" id="LWCA01000325">
    <property type="protein sequence ID" value="OAF69165.1"/>
    <property type="molecule type" value="Genomic_DNA"/>
</dbReference>
<dbReference type="FunFam" id="1.10.10.10:FF:000400">
    <property type="entry name" value="DiSHevelled related"/>
    <property type="match status" value="1"/>
</dbReference>
<dbReference type="InterPro" id="IPR001478">
    <property type="entry name" value="PDZ"/>
</dbReference>
<proteinExistence type="predicted"/>
<dbReference type="CDD" id="cd06717">
    <property type="entry name" value="PDZ_Dishevelled-like"/>
    <property type="match status" value="1"/>
</dbReference>
<keyword evidence="3" id="KW-0217">Developmental protein</keyword>
<dbReference type="GO" id="GO:0030674">
    <property type="term" value="F:protein-macromolecule adaptor activity"/>
    <property type="evidence" value="ECO:0007669"/>
    <property type="project" value="UniProtKB-ARBA"/>
</dbReference>
<dbReference type="GO" id="GO:0048699">
    <property type="term" value="P:generation of neurons"/>
    <property type="evidence" value="ECO:0007669"/>
    <property type="project" value="UniProtKB-ARBA"/>
</dbReference>
<evidence type="ECO:0000313" key="10">
    <source>
        <dbReference type="Proteomes" id="UP000078046"/>
    </source>
</evidence>
<dbReference type="GO" id="GO:0060070">
    <property type="term" value="P:canonical Wnt signaling pathway"/>
    <property type="evidence" value="ECO:0007669"/>
    <property type="project" value="TreeGrafter"/>
</dbReference>
<gene>
    <name evidence="9" type="ORF">A3Q56_03076</name>
</gene>
<protein>
    <recommendedName>
        <fullName evidence="11">Segment polarity protein dishevelled DVL-3</fullName>
    </recommendedName>
</protein>
<dbReference type="PANTHER" id="PTHR10878:SF25">
    <property type="entry name" value="SEGMENT POLARITY PROTEIN DISHEVELLED"/>
    <property type="match status" value="1"/>
</dbReference>
<dbReference type="InterPro" id="IPR036034">
    <property type="entry name" value="PDZ_sf"/>
</dbReference>
<dbReference type="SUPFAM" id="SSF50156">
    <property type="entry name" value="PDZ domain-like"/>
    <property type="match status" value="1"/>
</dbReference>
<dbReference type="InterPro" id="IPR000591">
    <property type="entry name" value="DEP_dom"/>
</dbReference>
<keyword evidence="10" id="KW-1185">Reference proteome</keyword>
<dbReference type="GO" id="GO:0009887">
    <property type="term" value="P:animal organ morphogenesis"/>
    <property type="evidence" value="ECO:0007669"/>
    <property type="project" value="UniProtKB-ARBA"/>
</dbReference>
<dbReference type="GO" id="GO:0016020">
    <property type="term" value="C:membrane"/>
    <property type="evidence" value="ECO:0007669"/>
    <property type="project" value="UniProtKB-SubCell"/>
</dbReference>
<dbReference type="SMART" id="SM00228">
    <property type="entry name" value="PDZ"/>
    <property type="match status" value="1"/>
</dbReference>
<dbReference type="PANTHER" id="PTHR10878">
    <property type="entry name" value="SEGMENT POLARITY PROTEIN DISHEVELLED"/>
    <property type="match status" value="1"/>
</dbReference>
<evidence type="ECO:0000259" key="7">
    <source>
        <dbReference type="PROSITE" id="PS50106"/>
    </source>
</evidence>
<dbReference type="PRINTS" id="PR01760">
    <property type="entry name" value="DISHEVELLED"/>
</dbReference>
<dbReference type="GO" id="GO:0048468">
    <property type="term" value="P:cell development"/>
    <property type="evidence" value="ECO:0007669"/>
    <property type="project" value="UniProtKB-ARBA"/>
</dbReference>
<reference evidence="9 10" key="1">
    <citation type="submission" date="2016-04" db="EMBL/GenBank/DDBJ databases">
        <title>The genome of Intoshia linei affirms orthonectids as highly simplified spiralians.</title>
        <authorList>
            <person name="Mikhailov K.V."/>
            <person name="Slusarev G.S."/>
            <person name="Nikitin M.A."/>
            <person name="Logacheva M.D."/>
            <person name="Penin A."/>
            <person name="Aleoshin V."/>
            <person name="Panchin Y.V."/>
        </authorList>
    </citation>
    <scope>NUCLEOTIDE SEQUENCE [LARGE SCALE GENOMIC DNA]</scope>
    <source>
        <strain evidence="9">Intl2013</strain>
        <tissue evidence="9">Whole animal</tissue>
    </source>
</reference>
<dbReference type="Pfam" id="PF00595">
    <property type="entry name" value="PDZ"/>
    <property type="match status" value="1"/>
</dbReference>
<keyword evidence="6" id="KW-0472">Membrane</keyword>
<dbReference type="GO" id="GO:0048730">
    <property type="term" value="P:epidermis morphogenesis"/>
    <property type="evidence" value="ECO:0007669"/>
    <property type="project" value="UniProtKB-ARBA"/>
</dbReference>
<dbReference type="GO" id="GO:0003002">
    <property type="term" value="P:regionalization"/>
    <property type="evidence" value="ECO:0007669"/>
    <property type="project" value="UniProtKB-ARBA"/>
</dbReference>
<dbReference type="CDD" id="cd04438">
    <property type="entry name" value="DEP_dishevelled"/>
    <property type="match status" value="1"/>
</dbReference>
<dbReference type="Gene3D" id="2.30.42.10">
    <property type="match status" value="1"/>
</dbReference>
<evidence type="ECO:0000259" key="8">
    <source>
        <dbReference type="PROSITE" id="PS50186"/>
    </source>
</evidence>
<dbReference type="FunFam" id="2.30.42.10:FF:000203">
    <property type="entry name" value="DiSHevelled related"/>
    <property type="match status" value="1"/>
</dbReference>
<dbReference type="GO" id="GO:0005829">
    <property type="term" value="C:cytosol"/>
    <property type="evidence" value="ECO:0007669"/>
    <property type="project" value="TreeGrafter"/>
</dbReference>
<keyword evidence="5" id="KW-0879">Wnt signaling pathway</keyword>
<evidence type="ECO:0000256" key="1">
    <source>
        <dbReference type="ARBA" id="ARBA00004370"/>
    </source>
</evidence>
<dbReference type="GO" id="GO:0005938">
    <property type="term" value="C:cell cortex"/>
    <property type="evidence" value="ECO:0007669"/>
    <property type="project" value="UniProtKB-ARBA"/>
</dbReference>